<feature type="transmembrane region" description="Helical" evidence="6">
    <location>
        <begin position="143"/>
        <end position="165"/>
    </location>
</feature>
<keyword evidence="3 6" id="KW-0812">Transmembrane</keyword>
<keyword evidence="4 6" id="KW-1133">Transmembrane helix</keyword>
<evidence type="ECO:0000256" key="5">
    <source>
        <dbReference type="ARBA" id="ARBA00023136"/>
    </source>
</evidence>
<keyword evidence="9" id="KW-1185">Reference proteome</keyword>
<feature type="transmembrane region" description="Helical" evidence="6">
    <location>
        <begin position="262"/>
        <end position="284"/>
    </location>
</feature>
<dbReference type="GO" id="GO:0005886">
    <property type="term" value="C:plasma membrane"/>
    <property type="evidence" value="ECO:0007669"/>
    <property type="project" value="UniProtKB-SubCell"/>
</dbReference>
<evidence type="ECO:0000313" key="8">
    <source>
        <dbReference type="EMBL" id="MPR27350.1"/>
    </source>
</evidence>
<dbReference type="Pfam" id="PF09335">
    <property type="entry name" value="VTT_dom"/>
    <property type="match status" value="1"/>
</dbReference>
<evidence type="ECO:0000313" key="9">
    <source>
        <dbReference type="Proteomes" id="UP000403266"/>
    </source>
</evidence>
<dbReference type="OrthoDB" id="9779114at2"/>
<gene>
    <name evidence="8" type="ORF">FS320_19645</name>
</gene>
<feature type="domain" description="VTT" evidence="7">
    <location>
        <begin position="168"/>
        <end position="282"/>
    </location>
</feature>
<keyword evidence="2 6" id="KW-1003">Cell membrane</keyword>
<sequence length="349" mass="37877">MGQRCSMARARLVKVGLPPKLSRKNDQRPRRALSACGLMTEWRGKVNAAMAFMRQSAQRLPHRDTALGLALPSATYMARNPGGSVTDTQPKPHSPKEAGRLWRTLPLVLLVLALGGIFATGLHRTLSFETFLRYQAWLQDLVAAHRLTMLGLFCLTYVAAVTLSLPASAFLTTIGGYLFGWALGGIAASMAATLGAANIFLIARTSLGRPLLERAGVRIQGLAAGFRRQAFLYLLSLRLIPVVPFWLTNLAAAFFGMRMRPFVLATQIGMLPVSFAFAFGGSGLDEVISRQEKLRSDCLATGQSECTADFSAGSLLTPELMIALAILGILALVPIALRHWRRRVADEGQ</sequence>
<protein>
    <recommendedName>
        <fullName evidence="6">TVP38/TMEM64 family membrane protein</fullName>
    </recommendedName>
</protein>
<comment type="similarity">
    <text evidence="6">Belongs to the TVP38/TMEM64 family.</text>
</comment>
<dbReference type="Proteomes" id="UP000403266">
    <property type="component" value="Unassembled WGS sequence"/>
</dbReference>
<feature type="transmembrane region" description="Helical" evidence="6">
    <location>
        <begin position="230"/>
        <end position="255"/>
    </location>
</feature>
<comment type="subcellular location">
    <subcellularLocation>
        <location evidence="1 6">Cell membrane</location>
        <topology evidence="1 6">Multi-pass membrane protein</topology>
    </subcellularLocation>
</comment>
<dbReference type="PANTHER" id="PTHR12677:SF59">
    <property type="entry name" value="GOLGI APPARATUS MEMBRANE PROTEIN TVP38-RELATED"/>
    <property type="match status" value="1"/>
</dbReference>
<evidence type="ECO:0000259" key="7">
    <source>
        <dbReference type="Pfam" id="PF09335"/>
    </source>
</evidence>
<evidence type="ECO:0000256" key="2">
    <source>
        <dbReference type="ARBA" id="ARBA00022475"/>
    </source>
</evidence>
<proteinExistence type="inferred from homology"/>
<feature type="transmembrane region" description="Helical" evidence="6">
    <location>
        <begin position="320"/>
        <end position="337"/>
    </location>
</feature>
<evidence type="ECO:0000256" key="3">
    <source>
        <dbReference type="ARBA" id="ARBA00022692"/>
    </source>
</evidence>
<accession>A0A5N7ML28</accession>
<feature type="transmembrane region" description="Helical" evidence="6">
    <location>
        <begin position="177"/>
        <end position="203"/>
    </location>
</feature>
<name>A0A5N7ML28_9HYPH</name>
<comment type="caution">
    <text evidence="8">The sequence shown here is derived from an EMBL/GenBank/DDBJ whole genome shotgun (WGS) entry which is preliminary data.</text>
</comment>
<evidence type="ECO:0000256" key="1">
    <source>
        <dbReference type="ARBA" id="ARBA00004651"/>
    </source>
</evidence>
<evidence type="ECO:0000256" key="6">
    <source>
        <dbReference type="RuleBase" id="RU366058"/>
    </source>
</evidence>
<reference evidence="8 9" key="1">
    <citation type="journal article" date="2019" name="Syst. Appl. Microbiol.">
        <title>Microvirga tunisiensis sp. nov., a root nodule symbiotic bacterium isolated from Lupinus micranthus and L. luteus grown in Northern Tunisia.</title>
        <authorList>
            <person name="Msaddak A."/>
            <person name="Rejili M."/>
            <person name="Duran D."/>
            <person name="Mars M."/>
            <person name="Palacios J.M."/>
            <person name="Ruiz-Argueso T."/>
            <person name="Rey L."/>
            <person name="Imperial J."/>
        </authorList>
    </citation>
    <scope>NUCLEOTIDE SEQUENCE [LARGE SCALE GENOMIC DNA]</scope>
    <source>
        <strain evidence="8 9">Lmie10</strain>
    </source>
</reference>
<dbReference type="InterPro" id="IPR032816">
    <property type="entry name" value="VTT_dom"/>
</dbReference>
<evidence type="ECO:0000256" key="4">
    <source>
        <dbReference type="ARBA" id="ARBA00022989"/>
    </source>
</evidence>
<dbReference type="AlphaFoldDB" id="A0A5N7ML28"/>
<feature type="transmembrane region" description="Helical" evidence="6">
    <location>
        <begin position="101"/>
        <end position="123"/>
    </location>
</feature>
<dbReference type="InterPro" id="IPR015414">
    <property type="entry name" value="TMEM64"/>
</dbReference>
<keyword evidence="5 6" id="KW-0472">Membrane</keyword>
<dbReference type="PANTHER" id="PTHR12677">
    <property type="entry name" value="GOLGI APPARATUS MEMBRANE PROTEIN TVP38-RELATED"/>
    <property type="match status" value="1"/>
</dbReference>
<dbReference type="EMBL" id="VOSK01000085">
    <property type="protein sequence ID" value="MPR27350.1"/>
    <property type="molecule type" value="Genomic_DNA"/>
</dbReference>
<organism evidence="8 9">
    <name type="scientific">Microvirga tunisiensis</name>
    <dbReference type="NCBI Taxonomy" id="2108360"/>
    <lineage>
        <taxon>Bacteria</taxon>
        <taxon>Pseudomonadati</taxon>
        <taxon>Pseudomonadota</taxon>
        <taxon>Alphaproteobacteria</taxon>
        <taxon>Hyphomicrobiales</taxon>
        <taxon>Methylobacteriaceae</taxon>
        <taxon>Microvirga</taxon>
    </lineage>
</organism>